<dbReference type="Gene3D" id="3.40.50.620">
    <property type="entry name" value="HUPs"/>
    <property type="match status" value="1"/>
</dbReference>
<dbReference type="AlphaFoldDB" id="A0A654M349"/>
<evidence type="ECO:0000313" key="4">
    <source>
        <dbReference type="Proteomes" id="UP000058925"/>
    </source>
</evidence>
<dbReference type="Proteomes" id="UP000058925">
    <property type="component" value="Chromosome"/>
</dbReference>
<gene>
    <name evidence="3" type="primary">nhaX_3</name>
    <name evidence="3" type="ORF">NMY3_02857</name>
</gene>
<dbReference type="CDD" id="cd00293">
    <property type="entry name" value="USP-like"/>
    <property type="match status" value="1"/>
</dbReference>
<evidence type="ECO:0000313" key="3">
    <source>
        <dbReference type="EMBL" id="ALI37046.1"/>
    </source>
</evidence>
<sequence length="152" mass="16828">MIKNILVTDDGTEVSNRAFEVASEIAKPCDAHVTLLYVVDLIEDPNTMIFGNNKDLIEKAKLMNLKTSKENQWIKKVQQNINKLNQQNITSESICLTGNAAEKILEYASTKKVDMIVKGSSNRLKGISKIKALGSVTRKVSELADCPVLIVH</sequence>
<dbReference type="Pfam" id="PF00582">
    <property type="entry name" value="Usp"/>
    <property type="match status" value="1"/>
</dbReference>
<name>A0A654M349_9ARCH</name>
<proteinExistence type="inferred from homology"/>
<feature type="domain" description="UspA" evidence="2">
    <location>
        <begin position="1"/>
        <end position="152"/>
    </location>
</feature>
<dbReference type="SUPFAM" id="SSF52402">
    <property type="entry name" value="Adenine nucleotide alpha hydrolases-like"/>
    <property type="match status" value="1"/>
</dbReference>
<dbReference type="EMBL" id="CP012850">
    <property type="protein sequence ID" value="ALI37046.1"/>
    <property type="molecule type" value="Genomic_DNA"/>
</dbReference>
<dbReference type="GeneID" id="60422750"/>
<dbReference type="RefSeq" id="WP_196816201.1">
    <property type="nucleotide sequence ID" value="NZ_CP012850.1"/>
</dbReference>
<comment type="similarity">
    <text evidence="1">Belongs to the universal stress protein A family.</text>
</comment>
<dbReference type="PRINTS" id="PR01438">
    <property type="entry name" value="UNVRSLSTRESS"/>
</dbReference>
<organism evidence="3 4">
    <name type="scientific">Candidatus Nitrosocosmicus oleophilus</name>
    <dbReference type="NCBI Taxonomy" id="1353260"/>
    <lineage>
        <taxon>Archaea</taxon>
        <taxon>Nitrososphaerota</taxon>
        <taxon>Nitrososphaeria</taxon>
        <taxon>Nitrososphaerales</taxon>
        <taxon>Nitrososphaeraceae</taxon>
        <taxon>Candidatus Nitrosocosmicus</taxon>
    </lineage>
</organism>
<dbReference type="InterPro" id="IPR014729">
    <property type="entry name" value="Rossmann-like_a/b/a_fold"/>
</dbReference>
<dbReference type="KEGG" id="taa:NMY3_02857"/>
<accession>A0A654M349</accession>
<dbReference type="PANTHER" id="PTHR46268:SF6">
    <property type="entry name" value="UNIVERSAL STRESS PROTEIN UP12"/>
    <property type="match status" value="1"/>
</dbReference>
<dbReference type="PANTHER" id="PTHR46268">
    <property type="entry name" value="STRESS RESPONSE PROTEIN NHAX"/>
    <property type="match status" value="1"/>
</dbReference>
<keyword evidence="4" id="KW-1185">Reference proteome</keyword>
<dbReference type="OrthoDB" id="105697at2157"/>
<evidence type="ECO:0000259" key="2">
    <source>
        <dbReference type="Pfam" id="PF00582"/>
    </source>
</evidence>
<evidence type="ECO:0000256" key="1">
    <source>
        <dbReference type="ARBA" id="ARBA00008791"/>
    </source>
</evidence>
<protein>
    <submittedName>
        <fullName evidence="3">Stress response protein NhaX</fullName>
    </submittedName>
</protein>
<dbReference type="InterPro" id="IPR006015">
    <property type="entry name" value="Universal_stress_UspA"/>
</dbReference>
<reference evidence="4" key="1">
    <citation type="submission" date="2015-10" db="EMBL/GenBank/DDBJ databases">
        <title>Niche specialization of a soil ammonia-oxidizing archaeon, Candidatus Nitrosocosmicus oleophilus.</title>
        <authorList>
            <person name="Jung M.-Y."/>
            <person name="Rhee S.-K."/>
        </authorList>
    </citation>
    <scope>NUCLEOTIDE SEQUENCE [LARGE SCALE GENOMIC DNA]</scope>
    <source>
        <strain evidence="4">MY3</strain>
    </source>
</reference>
<dbReference type="InterPro" id="IPR006016">
    <property type="entry name" value="UspA"/>
</dbReference>